<evidence type="ECO:0000256" key="7">
    <source>
        <dbReference type="SAM" id="SignalP"/>
    </source>
</evidence>
<evidence type="ECO:0000313" key="9">
    <source>
        <dbReference type="WBParaSite" id="PTRK_0001319300.1"/>
    </source>
</evidence>
<feature type="transmembrane region" description="Helical" evidence="6">
    <location>
        <begin position="194"/>
        <end position="217"/>
    </location>
</feature>
<feature type="transmembrane region" description="Helical" evidence="6">
    <location>
        <begin position="42"/>
        <end position="62"/>
    </location>
</feature>
<proteinExistence type="inferred from homology"/>
<feature type="transmembrane region" description="Helical" evidence="6">
    <location>
        <begin position="154"/>
        <end position="182"/>
    </location>
</feature>
<dbReference type="Proteomes" id="UP000038045">
    <property type="component" value="Unplaced"/>
</dbReference>
<keyword evidence="3 6" id="KW-0812">Transmembrane</keyword>
<evidence type="ECO:0000256" key="4">
    <source>
        <dbReference type="ARBA" id="ARBA00022989"/>
    </source>
</evidence>
<accession>A0A0N4ZWX8</accession>
<reference evidence="9" key="1">
    <citation type="submission" date="2017-02" db="UniProtKB">
        <authorList>
            <consortium name="WormBaseParasite"/>
        </authorList>
    </citation>
    <scope>IDENTIFICATION</scope>
</reference>
<dbReference type="PANTHER" id="PTHR10383:SF9">
    <property type="entry name" value="SERINE INCORPORATOR, ISOFORM F"/>
    <property type="match status" value="1"/>
</dbReference>
<feature type="transmembrane region" description="Helical" evidence="6">
    <location>
        <begin position="229"/>
        <end position="248"/>
    </location>
</feature>
<evidence type="ECO:0000256" key="1">
    <source>
        <dbReference type="ARBA" id="ARBA00004141"/>
    </source>
</evidence>
<evidence type="ECO:0000256" key="6">
    <source>
        <dbReference type="SAM" id="Phobius"/>
    </source>
</evidence>
<evidence type="ECO:0000256" key="3">
    <source>
        <dbReference type="ARBA" id="ARBA00022692"/>
    </source>
</evidence>
<feature type="transmembrane region" description="Helical" evidence="6">
    <location>
        <begin position="89"/>
        <end position="110"/>
    </location>
</feature>
<comment type="subcellular location">
    <subcellularLocation>
        <location evidence="1">Membrane</location>
        <topology evidence="1">Multi-pass membrane protein</topology>
    </subcellularLocation>
</comment>
<keyword evidence="8" id="KW-1185">Reference proteome</keyword>
<keyword evidence="4 6" id="KW-1133">Transmembrane helix</keyword>
<feature type="transmembrane region" description="Helical" evidence="6">
    <location>
        <begin position="382"/>
        <end position="403"/>
    </location>
</feature>
<dbReference type="AlphaFoldDB" id="A0A0N4ZWX8"/>
<keyword evidence="7" id="KW-0732">Signal</keyword>
<dbReference type="PANTHER" id="PTHR10383">
    <property type="entry name" value="SERINE INCORPORATOR"/>
    <property type="match status" value="1"/>
</dbReference>
<feature type="signal peptide" evidence="7">
    <location>
        <begin position="1"/>
        <end position="17"/>
    </location>
</feature>
<keyword evidence="5 6" id="KW-0472">Membrane</keyword>
<evidence type="ECO:0000256" key="5">
    <source>
        <dbReference type="ARBA" id="ARBA00023136"/>
    </source>
</evidence>
<dbReference type="STRING" id="131310.A0A0N4ZWX8"/>
<evidence type="ECO:0000256" key="2">
    <source>
        <dbReference type="ARBA" id="ARBA00006665"/>
    </source>
</evidence>
<dbReference type="Pfam" id="PF03348">
    <property type="entry name" value="Serinc"/>
    <property type="match status" value="1"/>
</dbReference>
<feature type="transmembrane region" description="Helical" evidence="6">
    <location>
        <begin position="122"/>
        <end position="142"/>
    </location>
</feature>
<organism evidence="8 9">
    <name type="scientific">Parastrongyloides trichosuri</name>
    <name type="common">Possum-specific nematode worm</name>
    <dbReference type="NCBI Taxonomy" id="131310"/>
    <lineage>
        <taxon>Eukaryota</taxon>
        <taxon>Metazoa</taxon>
        <taxon>Ecdysozoa</taxon>
        <taxon>Nematoda</taxon>
        <taxon>Chromadorea</taxon>
        <taxon>Rhabditida</taxon>
        <taxon>Tylenchina</taxon>
        <taxon>Panagrolaimomorpha</taxon>
        <taxon>Strongyloidoidea</taxon>
        <taxon>Strongyloididae</taxon>
        <taxon>Parastrongyloides</taxon>
    </lineage>
</organism>
<feature type="transmembrane region" description="Helical" evidence="6">
    <location>
        <begin position="309"/>
        <end position="329"/>
    </location>
</feature>
<evidence type="ECO:0000313" key="8">
    <source>
        <dbReference type="Proteomes" id="UP000038045"/>
    </source>
</evidence>
<dbReference type="InterPro" id="IPR005016">
    <property type="entry name" value="TDE1/TMS"/>
</dbReference>
<feature type="transmembrane region" description="Helical" evidence="6">
    <location>
        <begin position="423"/>
        <end position="442"/>
    </location>
</feature>
<dbReference type="WBParaSite" id="PTRK_0001319300.1">
    <property type="protein sequence ID" value="PTRK_0001319300.1"/>
    <property type="gene ID" value="PTRK_0001319300"/>
</dbReference>
<dbReference type="GO" id="GO:0016020">
    <property type="term" value="C:membrane"/>
    <property type="evidence" value="ECO:0007669"/>
    <property type="project" value="UniProtKB-SubCell"/>
</dbReference>
<sequence>MGALLTAPLCAAQMACCFGTTACSLCCSCLPSTKSSTTTRIMYILMLLVGTIVSAIMLAPGIQEKLDKSKWFCDGLGVDCKAVTGYQAVYRLCAALATFFGAFSVLMIGVKSSKDPRAAIQNGLWFFKYLIVIGIAVGYFMITSKSFSEPMMIIGLIGACLFILIQLILIIDFAHGLAVYMINSFEESESPRAWALLLYGFVLFNYGLCLFGSIFMYKNYAGEGCGLPKFAIIFNILLCVIVSIISILPKVQEHFPHSGLLQSSFMSMYTIYLTWSALTNNPNKECNPSLRQLLEQASTNPSTTYATPIPIESIVSLFIFMACLLYSAIRTTSNTAMGAITGGGNKTTEGDLIPLSSTNDDESRGGQVYDNEKDSVSYSYSYCHFIFALASLYVMMTMTSWYSPDNDITNLNSNVASVWVKLSSSWVAITLYVWTLVAPSLFPDREFF</sequence>
<feature type="chain" id="PRO_5005892313" evidence="7">
    <location>
        <begin position="18"/>
        <end position="448"/>
    </location>
</feature>
<protein>
    <submittedName>
        <fullName evidence="9">Serine incorporator 5</fullName>
    </submittedName>
</protein>
<comment type="similarity">
    <text evidence="2">Belongs to the TDE1 family.</text>
</comment>
<name>A0A0N4ZWX8_PARTI</name>